<evidence type="ECO:0000259" key="2">
    <source>
        <dbReference type="Pfam" id="PF26527"/>
    </source>
</evidence>
<keyword evidence="4" id="KW-1185">Reference proteome</keyword>
<accession>A0ABX8CP71</accession>
<reference evidence="3 4" key="1">
    <citation type="submission" date="2021-04" db="EMBL/GenBank/DDBJ databases">
        <title>Nocardia tengchongensis.</title>
        <authorList>
            <person name="Zhuang k."/>
            <person name="Ran Y."/>
            <person name="Li W."/>
        </authorList>
    </citation>
    <scope>NUCLEOTIDE SEQUENCE [LARGE SCALE GENOMIC DNA]</scope>
    <source>
        <strain evidence="3 4">CFH S0057</strain>
    </source>
</reference>
<dbReference type="Proteomes" id="UP000683310">
    <property type="component" value="Chromosome"/>
</dbReference>
<evidence type="ECO:0000313" key="3">
    <source>
        <dbReference type="EMBL" id="QVI21738.1"/>
    </source>
</evidence>
<evidence type="ECO:0000313" key="4">
    <source>
        <dbReference type="Proteomes" id="UP000683310"/>
    </source>
</evidence>
<dbReference type="EMBL" id="CP074371">
    <property type="protein sequence ID" value="QVI21738.1"/>
    <property type="molecule type" value="Genomic_DNA"/>
</dbReference>
<dbReference type="InterPro" id="IPR058489">
    <property type="entry name" value="DUF8176"/>
</dbReference>
<name>A0ABX8CP71_9NOCA</name>
<feature type="compositionally biased region" description="Low complexity" evidence="1">
    <location>
        <begin position="165"/>
        <end position="176"/>
    </location>
</feature>
<evidence type="ECO:0000256" key="1">
    <source>
        <dbReference type="SAM" id="MobiDB-lite"/>
    </source>
</evidence>
<feature type="region of interest" description="Disordered" evidence="1">
    <location>
        <begin position="1"/>
        <end position="206"/>
    </location>
</feature>
<sequence length="376" mass="38690">MVSGNDESADRQAAPGQPETEFGPSLNDFGPSLNDFGPTPVAEGPGWSPAPAPQSPDLAWRPAGAPQYPVQDAWQPATGQFPAVNGPATGQFPAPAAPSAPDVEETVKIPPGGPRSAAGDVEQTTRITGADSVAAERHSAPAETEASADSWWRSTSGGFPPAPPAESAAPQEESLSWADDPIAKALAPKNPAPQRERERDPESAPPWRRIGLIAGAVVAVLAVAGGVTYALTRGGTDDAPTAGVTTGKPSPTVAALSCPAKHDGKLTIGNGPGGTGSGVDAILGFQYAFYVDRSGAKARSFVVPDATTVAPAEVMQSKGIDQLKPGTTYCLKIVETGPESYDVDITEHRADGTTEVYVEHIVTAVRDGKHLIQSIE</sequence>
<gene>
    <name evidence="3" type="ORF">KHQ06_00660</name>
</gene>
<proteinExistence type="predicted"/>
<protein>
    <recommendedName>
        <fullName evidence="2">DUF8176 domain-containing protein</fullName>
    </recommendedName>
</protein>
<organism evidence="3 4">
    <name type="scientific">Nocardia tengchongensis</name>
    <dbReference type="NCBI Taxonomy" id="2055889"/>
    <lineage>
        <taxon>Bacteria</taxon>
        <taxon>Bacillati</taxon>
        <taxon>Actinomycetota</taxon>
        <taxon>Actinomycetes</taxon>
        <taxon>Mycobacteriales</taxon>
        <taxon>Nocardiaceae</taxon>
        <taxon>Nocardia</taxon>
    </lineage>
</organism>
<dbReference type="Pfam" id="PF26527">
    <property type="entry name" value="DUF8176"/>
    <property type="match status" value="1"/>
</dbReference>
<feature type="domain" description="DUF8176" evidence="2">
    <location>
        <begin position="257"/>
        <end position="376"/>
    </location>
</feature>